<proteinExistence type="predicted"/>
<protein>
    <submittedName>
        <fullName evidence="1">Uncharacterized protein</fullName>
    </submittedName>
</protein>
<accession>A0A8T1ESF8</accession>
<name>A0A8T1ESF8_9STRA</name>
<comment type="caution">
    <text evidence="1">The sequence shown here is derived from an EMBL/GenBank/DDBJ whole genome shotgun (WGS) entry which is preliminary data.</text>
</comment>
<dbReference type="EMBL" id="RCML01001873">
    <property type="protein sequence ID" value="KAG2959974.1"/>
    <property type="molecule type" value="Genomic_DNA"/>
</dbReference>
<reference evidence="1" key="1">
    <citation type="submission" date="2018-10" db="EMBL/GenBank/DDBJ databases">
        <title>Effector identification in a new, highly contiguous assembly of the strawberry crown rot pathogen Phytophthora cactorum.</title>
        <authorList>
            <person name="Armitage A.D."/>
            <person name="Nellist C.F."/>
            <person name="Bates H."/>
            <person name="Vickerstaff R.J."/>
            <person name="Harrison R.J."/>
        </authorList>
    </citation>
    <scope>NUCLEOTIDE SEQUENCE</scope>
    <source>
        <strain evidence="1">P415</strain>
    </source>
</reference>
<dbReference type="AlphaFoldDB" id="A0A8T1ESF8"/>
<sequence>MLAAKMGDLGAVHCVSRAWVPAINAKVDEVRLSSKKALGERVPLDDAMEALGTKGLLQ</sequence>
<dbReference type="VEuPathDB" id="FungiDB:PC110_g17032"/>
<evidence type="ECO:0000313" key="2">
    <source>
        <dbReference type="Proteomes" id="UP000697107"/>
    </source>
</evidence>
<evidence type="ECO:0000313" key="1">
    <source>
        <dbReference type="EMBL" id="KAG2959974.1"/>
    </source>
</evidence>
<organism evidence="1 2">
    <name type="scientific">Phytophthora cactorum</name>
    <dbReference type="NCBI Taxonomy" id="29920"/>
    <lineage>
        <taxon>Eukaryota</taxon>
        <taxon>Sar</taxon>
        <taxon>Stramenopiles</taxon>
        <taxon>Oomycota</taxon>
        <taxon>Peronosporomycetes</taxon>
        <taxon>Peronosporales</taxon>
        <taxon>Peronosporaceae</taxon>
        <taxon>Phytophthora</taxon>
    </lineage>
</organism>
<gene>
    <name evidence="1" type="ORF">PC118_g22749</name>
</gene>
<dbReference type="Proteomes" id="UP000697107">
    <property type="component" value="Unassembled WGS sequence"/>
</dbReference>